<evidence type="ECO:0000313" key="3">
    <source>
        <dbReference type="Proteomes" id="UP001152795"/>
    </source>
</evidence>
<gene>
    <name evidence="2" type="ORF">PACLA_8A039220</name>
</gene>
<accession>A0A6S7KZF7</accession>
<keyword evidence="3" id="KW-1185">Reference proteome</keyword>
<evidence type="ECO:0000256" key="1">
    <source>
        <dbReference type="SAM" id="MobiDB-lite"/>
    </source>
</evidence>
<feature type="region of interest" description="Disordered" evidence="1">
    <location>
        <begin position="77"/>
        <end position="97"/>
    </location>
</feature>
<proteinExistence type="predicted"/>
<dbReference type="EMBL" id="CACRXK020018894">
    <property type="protein sequence ID" value="CAB4033023.1"/>
    <property type="molecule type" value="Genomic_DNA"/>
</dbReference>
<feature type="compositionally biased region" description="Polar residues" evidence="1">
    <location>
        <begin position="87"/>
        <end position="97"/>
    </location>
</feature>
<organism evidence="2 3">
    <name type="scientific">Paramuricea clavata</name>
    <name type="common">Red gorgonian</name>
    <name type="synonym">Violescent sea-whip</name>
    <dbReference type="NCBI Taxonomy" id="317549"/>
    <lineage>
        <taxon>Eukaryota</taxon>
        <taxon>Metazoa</taxon>
        <taxon>Cnidaria</taxon>
        <taxon>Anthozoa</taxon>
        <taxon>Octocorallia</taxon>
        <taxon>Malacalcyonacea</taxon>
        <taxon>Plexauridae</taxon>
        <taxon>Paramuricea</taxon>
    </lineage>
</organism>
<dbReference type="AlphaFoldDB" id="A0A6S7KZF7"/>
<dbReference type="OrthoDB" id="6159213at2759"/>
<dbReference type="InterPro" id="IPR006578">
    <property type="entry name" value="MADF-dom"/>
</dbReference>
<protein>
    <submittedName>
        <fullName evidence="2">Uncharacterized protein</fullName>
    </submittedName>
</protein>
<name>A0A6S7KZF7_PARCT</name>
<comment type="caution">
    <text evidence="2">The sequence shown here is derived from an EMBL/GenBank/DDBJ whole genome shotgun (WGS) entry which is preliminary data.</text>
</comment>
<dbReference type="PROSITE" id="PS51029">
    <property type="entry name" value="MADF"/>
    <property type="match status" value="1"/>
</dbReference>
<reference evidence="2" key="1">
    <citation type="submission" date="2020-04" db="EMBL/GenBank/DDBJ databases">
        <authorList>
            <person name="Alioto T."/>
            <person name="Alioto T."/>
            <person name="Gomez Garrido J."/>
        </authorList>
    </citation>
    <scope>NUCLEOTIDE SEQUENCE</scope>
    <source>
        <strain evidence="2">A484AB</strain>
    </source>
</reference>
<dbReference type="Pfam" id="PF10545">
    <property type="entry name" value="MADF_DNA_bdg"/>
    <property type="match status" value="1"/>
</dbReference>
<evidence type="ECO:0000313" key="2">
    <source>
        <dbReference type="EMBL" id="CAB4033023.1"/>
    </source>
</evidence>
<sequence>MTNFLGENNRSAAAEKVGSCSTFSRRKASDEKIDQSAYANCEVIFSKHNVFYKMEDGNLLANLSADNISALEELMRQARRGSESEETQQNTVEATESTSVEFDKEFFIEEVRQLSCLWDTSSSLYKDRTVKANAWKKLSEIFDRDGKD</sequence>
<dbReference type="Proteomes" id="UP001152795">
    <property type="component" value="Unassembled WGS sequence"/>
</dbReference>